<dbReference type="GO" id="GO:0016020">
    <property type="term" value="C:membrane"/>
    <property type="evidence" value="ECO:0007669"/>
    <property type="project" value="UniProtKB-SubCell"/>
</dbReference>
<evidence type="ECO:0000256" key="5">
    <source>
        <dbReference type="SAM" id="MobiDB-lite"/>
    </source>
</evidence>
<sequence length="305" mass="32158">MSRSTGLILISFCLLVLFTAFSECTTCYSYSGLAWPDQKVCPGSDSCCGEKDTCMPNRLCKSPDTRDNILVRGTCLSSPWDRSDCAQICVFNETTSNTGFAEYVFPRVEICDTNTYCCRLGSDSCCDSSIGKVYLDDNGILSSAPSSTSSTSIASSTETTSTTATTATSSATAFATTAPTPDPASTSSASESSAAANGSGSGSEALALKVGLGVGIPLAAIIAGLATWLICRRRRTKNSHASELPAATAYPHYAEHDGYAKSSTYTTPSPAGRNEMHEMPARANEGWDGNPRELMGSEVQDGRYR</sequence>
<keyword evidence="3 6" id="KW-1133">Transmembrane helix</keyword>
<accession>A0AAD9AZJ0</accession>
<proteinExistence type="predicted"/>
<gene>
    <name evidence="8" type="ORF">CCHR01_01755</name>
</gene>
<protein>
    <recommendedName>
        <fullName evidence="10">Mid2 domain-containing protein</fullName>
    </recommendedName>
</protein>
<keyword evidence="4 6" id="KW-0472">Membrane</keyword>
<feature type="chain" id="PRO_5041986201" description="Mid2 domain-containing protein" evidence="7">
    <location>
        <begin position="25"/>
        <end position="305"/>
    </location>
</feature>
<evidence type="ECO:0000313" key="9">
    <source>
        <dbReference type="Proteomes" id="UP001243330"/>
    </source>
</evidence>
<evidence type="ECO:0008006" key="10">
    <source>
        <dbReference type="Google" id="ProtNLM"/>
    </source>
</evidence>
<feature type="region of interest" description="Disordered" evidence="5">
    <location>
        <begin position="143"/>
        <end position="200"/>
    </location>
</feature>
<reference evidence="8" key="1">
    <citation type="submission" date="2023-01" db="EMBL/GenBank/DDBJ databases">
        <title>Colletotrichum chrysophilum M932 genome sequence.</title>
        <authorList>
            <person name="Baroncelli R."/>
        </authorList>
    </citation>
    <scope>NUCLEOTIDE SEQUENCE</scope>
    <source>
        <strain evidence="8">M932</strain>
    </source>
</reference>
<organism evidence="8 9">
    <name type="scientific">Colletotrichum chrysophilum</name>
    <dbReference type="NCBI Taxonomy" id="1836956"/>
    <lineage>
        <taxon>Eukaryota</taxon>
        <taxon>Fungi</taxon>
        <taxon>Dikarya</taxon>
        <taxon>Ascomycota</taxon>
        <taxon>Pezizomycotina</taxon>
        <taxon>Sordariomycetes</taxon>
        <taxon>Hypocreomycetidae</taxon>
        <taxon>Glomerellales</taxon>
        <taxon>Glomerellaceae</taxon>
        <taxon>Colletotrichum</taxon>
        <taxon>Colletotrichum gloeosporioides species complex</taxon>
    </lineage>
</organism>
<feature type="signal peptide" evidence="7">
    <location>
        <begin position="1"/>
        <end position="24"/>
    </location>
</feature>
<evidence type="ECO:0000256" key="1">
    <source>
        <dbReference type="ARBA" id="ARBA00004167"/>
    </source>
</evidence>
<evidence type="ECO:0000256" key="3">
    <source>
        <dbReference type="ARBA" id="ARBA00022989"/>
    </source>
</evidence>
<comment type="subcellular location">
    <subcellularLocation>
        <location evidence="1">Membrane</location>
        <topology evidence="1">Single-pass membrane protein</topology>
    </subcellularLocation>
</comment>
<evidence type="ECO:0000313" key="8">
    <source>
        <dbReference type="EMBL" id="KAK1855580.1"/>
    </source>
</evidence>
<evidence type="ECO:0000256" key="2">
    <source>
        <dbReference type="ARBA" id="ARBA00022692"/>
    </source>
</evidence>
<dbReference type="PANTHER" id="PTHR15549">
    <property type="entry name" value="PAIRED IMMUNOGLOBULIN-LIKE TYPE 2 RECEPTOR"/>
    <property type="match status" value="1"/>
</dbReference>
<keyword evidence="9" id="KW-1185">Reference proteome</keyword>
<evidence type="ECO:0000256" key="4">
    <source>
        <dbReference type="ARBA" id="ARBA00023136"/>
    </source>
</evidence>
<dbReference type="Proteomes" id="UP001243330">
    <property type="component" value="Unassembled WGS sequence"/>
</dbReference>
<dbReference type="EMBL" id="JAQOWY010000019">
    <property type="protein sequence ID" value="KAK1855580.1"/>
    <property type="molecule type" value="Genomic_DNA"/>
</dbReference>
<dbReference type="PANTHER" id="PTHR15549:SF26">
    <property type="entry name" value="AXIAL BUDDING PATTERN PROTEIN 2-RELATED"/>
    <property type="match status" value="1"/>
</dbReference>
<keyword evidence="2 6" id="KW-0812">Transmembrane</keyword>
<feature type="region of interest" description="Disordered" evidence="5">
    <location>
        <begin position="261"/>
        <end position="305"/>
    </location>
</feature>
<name>A0AAD9AZJ0_9PEZI</name>
<comment type="caution">
    <text evidence="8">The sequence shown here is derived from an EMBL/GenBank/DDBJ whole genome shotgun (WGS) entry which is preliminary data.</text>
</comment>
<dbReference type="InterPro" id="IPR051694">
    <property type="entry name" value="Immunoregulatory_rcpt-like"/>
</dbReference>
<feature type="transmembrane region" description="Helical" evidence="6">
    <location>
        <begin position="210"/>
        <end position="231"/>
    </location>
</feature>
<evidence type="ECO:0000256" key="6">
    <source>
        <dbReference type="SAM" id="Phobius"/>
    </source>
</evidence>
<evidence type="ECO:0000256" key="7">
    <source>
        <dbReference type="SAM" id="SignalP"/>
    </source>
</evidence>
<dbReference type="AlphaFoldDB" id="A0AAD9AZJ0"/>
<dbReference type="GO" id="GO:0071944">
    <property type="term" value="C:cell periphery"/>
    <property type="evidence" value="ECO:0007669"/>
    <property type="project" value="UniProtKB-ARBA"/>
</dbReference>
<keyword evidence="7" id="KW-0732">Signal</keyword>